<comment type="caution">
    <text evidence="1">The sequence shown here is derived from an EMBL/GenBank/DDBJ whole genome shotgun (WGS) entry which is preliminary data.</text>
</comment>
<evidence type="ECO:0000313" key="1">
    <source>
        <dbReference type="EMBL" id="KAA0025051.1"/>
    </source>
</evidence>
<reference evidence="1 2" key="1">
    <citation type="submission" date="2019-07" db="EMBL/GenBank/DDBJ databases">
        <title>Rhodococcus cavernicolus sp. nov., isolated from a cave.</title>
        <authorList>
            <person name="Lee S.D."/>
        </authorList>
    </citation>
    <scope>NUCLEOTIDE SEQUENCE [LARGE SCALE GENOMIC DNA]</scope>
    <source>
        <strain evidence="1 2">C1-24</strain>
    </source>
</reference>
<protein>
    <submittedName>
        <fullName evidence="1">Uncharacterized protein</fullName>
    </submittedName>
</protein>
<accession>A0A5A7SLD6</accession>
<dbReference type="Proteomes" id="UP000322244">
    <property type="component" value="Unassembled WGS sequence"/>
</dbReference>
<dbReference type="EMBL" id="VLNY01000001">
    <property type="protein sequence ID" value="KAA0025051.1"/>
    <property type="molecule type" value="Genomic_DNA"/>
</dbReference>
<proteinExistence type="predicted"/>
<evidence type="ECO:0000313" key="2">
    <source>
        <dbReference type="Proteomes" id="UP000322244"/>
    </source>
</evidence>
<sequence>MRTTSGTSLLDRDLTATADGYSDRGWNVATTANGISLITDADVAGIEIPAEHADAVRHYMRANQMVGPVIELPGTPSREIHLVTGIANASMAIAALRAIGAIVHMDGAGIPLPPTQLVAGSARWSVSPEESRWLPPVVAVGAAVRAVTSARWSESARRVAS</sequence>
<dbReference type="AlphaFoldDB" id="A0A5A7SLD6"/>
<organism evidence="1 2">
    <name type="scientific">Antrihabitans cavernicola</name>
    <dbReference type="NCBI Taxonomy" id="2495913"/>
    <lineage>
        <taxon>Bacteria</taxon>
        <taxon>Bacillati</taxon>
        <taxon>Actinomycetota</taxon>
        <taxon>Actinomycetes</taxon>
        <taxon>Mycobacteriales</taxon>
        <taxon>Nocardiaceae</taxon>
        <taxon>Antrihabitans</taxon>
    </lineage>
</organism>
<keyword evidence="2" id="KW-1185">Reference proteome</keyword>
<gene>
    <name evidence="1" type="ORF">FOY51_01355</name>
</gene>
<dbReference type="OrthoDB" id="4565949at2"/>
<name>A0A5A7SLD6_9NOCA</name>